<dbReference type="OrthoDB" id="9789566at2"/>
<dbReference type="SUPFAM" id="SSF46689">
    <property type="entry name" value="Homeodomain-like"/>
    <property type="match status" value="1"/>
</dbReference>
<accession>A0A433WKU8</accession>
<evidence type="ECO:0000256" key="1">
    <source>
        <dbReference type="ARBA" id="ARBA00023125"/>
    </source>
</evidence>
<protein>
    <submittedName>
        <fullName evidence="2">TetR/AcrR family transcriptional regulator</fullName>
    </submittedName>
</protein>
<dbReference type="InterPro" id="IPR001647">
    <property type="entry name" value="HTH_TetR"/>
</dbReference>
<keyword evidence="3" id="KW-1185">Reference proteome</keyword>
<dbReference type="Proteomes" id="UP000281028">
    <property type="component" value="Unassembled WGS sequence"/>
</dbReference>
<proteinExistence type="predicted"/>
<gene>
    <name evidence="2" type="ORF">ECE50_028635</name>
</gene>
<dbReference type="PANTHER" id="PTHR43479:SF11">
    <property type="entry name" value="ACREF_ENVCD OPERON REPRESSOR-RELATED"/>
    <property type="match status" value="1"/>
</dbReference>
<evidence type="ECO:0000313" key="3">
    <source>
        <dbReference type="Proteomes" id="UP000281028"/>
    </source>
</evidence>
<dbReference type="GO" id="GO:0003677">
    <property type="term" value="F:DNA binding"/>
    <property type="evidence" value="ECO:0007669"/>
    <property type="project" value="UniProtKB-UniRule"/>
</dbReference>
<sequence length="203" mass="22919">MAAGTGKKEKRDASTEERILAAARTVFTKKGYAGTKVRDIAAEADINLSLVNYYFRSKEKLFQVIMQETVQQLIGDVSRIFDKEETSLEEKVGALADHYVNLLLKNPDFPLFLVNEILSGNDIFSSHAKKETLFQSHFFKQIGALKVNYNPVHIIMNTFGMLVLPFLARPILQNNGIVKPADFKALMEERKKLIPVWIKGMIG</sequence>
<comment type="caution">
    <text evidence="2">The sequence shown here is derived from an EMBL/GenBank/DDBJ whole genome shotgun (WGS) entry which is preliminary data.</text>
</comment>
<dbReference type="PRINTS" id="PR00455">
    <property type="entry name" value="HTHTETR"/>
</dbReference>
<dbReference type="AlphaFoldDB" id="A0A433WKU8"/>
<organism evidence="2 3">
    <name type="scientific">Chitinophaga solisilvae</name>
    <dbReference type="NCBI Taxonomy" id="1233460"/>
    <lineage>
        <taxon>Bacteria</taxon>
        <taxon>Pseudomonadati</taxon>
        <taxon>Bacteroidota</taxon>
        <taxon>Chitinophagia</taxon>
        <taxon>Chitinophagales</taxon>
        <taxon>Chitinophagaceae</taxon>
        <taxon>Chitinophaga</taxon>
    </lineage>
</organism>
<dbReference type="PROSITE" id="PS50977">
    <property type="entry name" value="HTH_TETR_2"/>
    <property type="match status" value="1"/>
</dbReference>
<reference evidence="2" key="1">
    <citation type="submission" date="2020-05" db="EMBL/GenBank/DDBJ databases">
        <title>Chitinophaga laudate sp. nov., isolated from a tropical peat swamp.</title>
        <authorList>
            <person name="Goh C.B.S."/>
            <person name="Lee M.S."/>
            <person name="Parimannan S."/>
            <person name="Pasbakhsh P."/>
            <person name="Yule C.M."/>
            <person name="Rajandas H."/>
            <person name="Loke S."/>
            <person name="Croft L."/>
            <person name="Tan J.B.L."/>
        </authorList>
    </citation>
    <scope>NUCLEOTIDE SEQUENCE</scope>
    <source>
        <strain evidence="2">Mgbs1</strain>
    </source>
</reference>
<keyword evidence="1" id="KW-0238">DNA-binding</keyword>
<dbReference type="PANTHER" id="PTHR43479">
    <property type="entry name" value="ACREF/ENVCD OPERON REPRESSOR-RELATED"/>
    <property type="match status" value="1"/>
</dbReference>
<name>A0A433WKU8_9BACT</name>
<evidence type="ECO:0000313" key="2">
    <source>
        <dbReference type="EMBL" id="NSL90824.1"/>
    </source>
</evidence>
<dbReference type="Gene3D" id="1.10.357.10">
    <property type="entry name" value="Tetracycline Repressor, domain 2"/>
    <property type="match status" value="1"/>
</dbReference>
<dbReference type="EMBL" id="RIAR02000001">
    <property type="protein sequence ID" value="NSL90824.1"/>
    <property type="molecule type" value="Genomic_DNA"/>
</dbReference>
<dbReference type="InterPro" id="IPR009057">
    <property type="entry name" value="Homeodomain-like_sf"/>
</dbReference>
<dbReference type="Pfam" id="PF00440">
    <property type="entry name" value="TetR_N"/>
    <property type="match status" value="1"/>
</dbReference>
<dbReference type="InterPro" id="IPR050624">
    <property type="entry name" value="HTH-type_Tx_Regulator"/>
</dbReference>